<reference evidence="2" key="1">
    <citation type="journal article" date="2011" name="Genome Res.">
        <title>Phylogeny-wide analysis of social amoeba genomes highlights ancient origins for complex intercellular communication.</title>
        <authorList>
            <person name="Heidel A.J."/>
            <person name="Lawal H.M."/>
            <person name="Felder M."/>
            <person name="Schilde C."/>
            <person name="Helps N.R."/>
            <person name="Tunggal B."/>
            <person name="Rivero F."/>
            <person name="John U."/>
            <person name="Schleicher M."/>
            <person name="Eichinger L."/>
            <person name="Platzer M."/>
            <person name="Noegel A.A."/>
            <person name="Schaap P."/>
            <person name="Gloeckner G."/>
        </authorList>
    </citation>
    <scope>NUCLEOTIDE SEQUENCE [LARGE SCALE GENOMIC DNA]</scope>
    <source>
        <strain evidence="2">SH3</strain>
    </source>
</reference>
<dbReference type="Proteomes" id="UP000007797">
    <property type="component" value="Unassembled WGS sequence"/>
</dbReference>
<organism evidence="1 2">
    <name type="scientific">Cavenderia fasciculata</name>
    <name type="common">Slime mold</name>
    <name type="synonym">Dictyostelium fasciculatum</name>
    <dbReference type="NCBI Taxonomy" id="261658"/>
    <lineage>
        <taxon>Eukaryota</taxon>
        <taxon>Amoebozoa</taxon>
        <taxon>Evosea</taxon>
        <taxon>Eumycetozoa</taxon>
        <taxon>Dictyostelia</taxon>
        <taxon>Acytosteliales</taxon>
        <taxon>Cavenderiaceae</taxon>
        <taxon>Cavenderia</taxon>
    </lineage>
</organism>
<gene>
    <name evidence="1" type="ORF">DFA_04391</name>
</gene>
<name>F4PPG0_CACFS</name>
<dbReference type="GeneID" id="14874754"/>
<proteinExistence type="predicted"/>
<sequence>MTKNSVIDIYLSIDKNIYANEYINPKWSDQVKDKIREAILNKEQIDKSQPLNVFAEASAATHLDFNGRGGRGGARGGGTQARRGIITKPEPDTMHMTLHQLHSKEMGFEPDCSEITYNLYTLDDIDESSTIDVHSKTTMFQLQLTSYESPILHNMCSSGEIIQQVIIRHYQLKEKSRVLRVEEYELGFSKVHTVATFGNDLMVVFVPSFITTTFAKIKVDSGEYKSYSMSRVDYILKDRNKRSILPIDPTNPQILDDAIQEDNSHQILKDRNVNYSTSPPPTTQIFVQQPNQLKIYKRLDNIELEISFDHLITRIATLLGLEKNNILNDQK</sequence>
<dbReference type="RefSeq" id="XP_004360124.1">
    <property type="nucleotide sequence ID" value="XM_004360067.1"/>
</dbReference>
<evidence type="ECO:0000313" key="2">
    <source>
        <dbReference type="Proteomes" id="UP000007797"/>
    </source>
</evidence>
<dbReference type="KEGG" id="dfa:DFA_04391"/>
<keyword evidence="2" id="KW-1185">Reference proteome</keyword>
<evidence type="ECO:0000313" key="1">
    <source>
        <dbReference type="EMBL" id="EGG22273.1"/>
    </source>
</evidence>
<dbReference type="EMBL" id="GL883009">
    <property type="protein sequence ID" value="EGG22273.1"/>
    <property type="molecule type" value="Genomic_DNA"/>
</dbReference>
<protein>
    <submittedName>
        <fullName evidence="1">Uncharacterized protein</fullName>
    </submittedName>
</protein>
<dbReference type="AlphaFoldDB" id="F4PPG0"/>
<accession>F4PPG0</accession>